<protein>
    <submittedName>
        <fullName evidence="1">Uncharacterized protein</fullName>
    </submittedName>
</protein>
<dbReference type="EnsemblPlants" id="OB05G14860.1">
    <property type="protein sequence ID" value="OB05G14860.1"/>
    <property type="gene ID" value="OB05G14860"/>
</dbReference>
<proteinExistence type="predicted"/>
<evidence type="ECO:0000313" key="2">
    <source>
        <dbReference type="Proteomes" id="UP000006038"/>
    </source>
</evidence>
<dbReference type="AlphaFoldDB" id="J3M4G2"/>
<dbReference type="Gramene" id="OB05G14860.1">
    <property type="protein sequence ID" value="OB05G14860.1"/>
    <property type="gene ID" value="OB05G14860"/>
</dbReference>
<keyword evidence="2" id="KW-1185">Reference proteome</keyword>
<sequence length="63" mass="6551">MFRGAMRRKAAYMHASLHSAAASAATRPASAASRHSAAAADIFAMKVMQIVVATATVIVVHLV</sequence>
<reference evidence="1" key="2">
    <citation type="submission" date="2013-04" db="UniProtKB">
        <authorList>
            <consortium name="EnsemblPlants"/>
        </authorList>
    </citation>
    <scope>IDENTIFICATION</scope>
</reference>
<reference evidence="1" key="1">
    <citation type="journal article" date="2013" name="Nat. Commun.">
        <title>Whole-genome sequencing of Oryza brachyantha reveals mechanisms underlying Oryza genome evolution.</title>
        <authorList>
            <person name="Chen J."/>
            <person name="Huang Q."/>
            <person name="Gao D."/>
            <person name="Wang J."/>
            <person name="Lang Y."/>
            <person name="Liu T."/>
            <person name="Li B."/>
            <person name="Bai Z."/>
            <person name="Luis Goicoechea J."/>
            <person name="Liang C."/>
            <person name="Chen C."/>
            <person name="Zhang W."/>
            <person name="Sun S."/>
            <person name="Liao Y."/>
            <person name="Zhang X."/>
            <person name="Yang L."/>
            <person name="Song C."/>
            <person name="Wang M."/>
            <person name="Shi J."/>
            <person name="Liu G."/>
            <person name="Liu J."/>
            <person name="Zhou H."/>
            <person name="Zhou W."/>
            <person name="Yu Q."/>
            <person name="An N."/>
            <person name="Chen Y."/>
            <person name="Cai Q."/>
            <person name="Wang B."/>
            <person name="Liu B."/>
            <person name="Min J."/>
            <person name="Huang Y."/>
            <person name="Wu H."/>
            <person name="Li Z."/>
            <person name="Zhang Y."/>
            <person name="Yin Y."/>
            <person name="Song W."/>
            <person name="Jiang J."/>
            <person name="Jackson S.A."/>
            <person name="Wing R.A."/>
            <person name="Wang J."/>
            <person name="Chen M."/>
        </authorList>
    </citation>
    <scope>NUCLEOTIDE SEQUENCE [LARGE SCALE GENOMIC DNA]</scope>
    <source>
        <strain evidence="1">cv. IRGC 101232</strain>
    </source>
</reference>
<dbReference type="HOGENOM" id="CLU_2889419_0_0_1"/>
<accession>J3M4G2</accession>
<organism evidence="1">
    <name type="scientific">Oryza brachyantha</name>
    <name type="common">malo sina</name>
    <dbReference type="NCBI Taxonomy" id="4533"/>
    <lineage>
        <taxon>Eukaryota</taxon>
        <taxon>Viridiplantae</taxon>
        <taxon>Streptophyta</taxon>
        <taxon>Embryophyta</taxon>
        <taxon>Tracheophyta</taxon>
        <taxon>Spermatophyta</taxon>
        <taxon>Magnoliopsida</taxon>
        <taxon>Liliopsida</taxon>
        <taxon>Poales</taxon>
        <taxon>Poaceae</taxon>
        <taxon>BOP clade</taxon>
        <taxon>Oryzoideae</taxon>
        <taxon>Oryzeae</taxon>
        <taxon>Oryzinae</taxon>
        <taxon>Oryza</taxon>
    </lineage>
</organism>
<evidence type="ECO:0000313" key="1">
    <source>
        <dbReference type="EnsemblPlants" id="OB05G14860.1"/>
    </source>
</evidence>
<dbReference type="Proteomes" id="UP000006038">
    <property type="component" value="Chromosome 5"/>
</dbReference>
<name>J3M4G2_ORYBR</name>